<evidence type="ECO:0000313" key="2">
    <source>
        <dbReference type="EMBL" id="SAL83418.1"/>
    </source>
</evidence>
<protein>
    <submittedName>
        <fullName evidence="2">Uncharacterized protein</fullName>
    </submittedName>
</protein>
<feature type="transmembrane region" description="Helical" evidence="1">
    <location>
        <begin position="98"/>
        <end position="122"/>
    </location>
</feature>
<name>A0A158KQJ9_9BURK</name>
<feature type="transmembrane region" description="Helical" evidence="1">
    <location>
        <begin position="68"/>
        <end position="86"/>
    </location>
</feature>
<reference evidence="2" key="1">
    <citation type="submission" date="2016-01" db="EMBL/GenBank/DDBJ databases">
        <authorList>
            <person name="Peeters C."/>
        </authorList>
    </citation>
    <scope>NUCLEOTIDE SEQUENCE [LARGE SCALE GENOMIC DNA]</scope>
    <source>
        <strain evidence="2">LMG 22937</strain>
    </source>
</reference>
<keyword evidence="1" id="KW-1133">Transmembrane helix</keyword>
<gene>
    <name evidence="2" type="ORF">AWB67_06401</name>
</gene>
<keyword evidence="3" id="KW-1185">Reference proteome</keyword>
<feature type="transmembrane region" description="Helical" evidence="1">
    <location>
        <begin position="12"/>
        <end position="30"/>
    </location>
</feature>
<organism evidence="2 3">
    <name type="scientific">Caballeronia terrestris</name>
    <dbReference type="NCBI Taxonomy" id="1226301"/>
    <lineage>
        <taxon>Bacteria</taxon>
        <taxon>Pseudomonadati</taxon>
        <taxon>Pseudomonadota</taxon>
        <taxon>Betaproteobacteria</taxon>
        <taxon>Burkholderiales</taxon>
        <taxon>Burkholderiaceae</taxon>
        <taxon>Caballeronia</taxon>
    </lineage>
</organism>
<dbReference type="EMBL" id="FCOL02000097">
    <property type="protein sequence ID" value="SAL83418.1"/>
    <property type="molecule type" value="Genomic_DNA"/>
</dbReference>
<comment type="caution">
    <text evidence="2">The sequence shown here is derived from an EMBL/GenBank/DDBJ whole genome shotgun (WGS) entry which is preliminary data.</text>
</comment>
<dbReference type="RefSeq" id="WP_087660054.1">
    <property type="nucleotide sequence ID" value="NZ_FCOL02000097.1"/>
</dbReference>
<keyword evidence="1" id="KW-0812">Transmembrane</keyword>
<feature type="transmembrane region" description="Helical" evidence="1">
    <location>
        <begin position="36"/>
        <end position="56"/>
    </location>
</feature>
<sequence length="477" mass="51517">MDRLTAVRARNLFAVALLFKLVSSTLGWYLHSPWILGLAVPIAIMLIYILIGVISPDPALTPEKFADSCYYLGFIFTITSIIFSLFDLPNIGTQMSAIAVRFGAAMTSTVLGLAVRVVLVSFRLDMDDAMKLAENKVVDATYQLRDQLTIVFEKLRVFERQVDDTTTQSVARVASGIEDLSKSYGTKLSKFFEQLTDAHTKAFAQSQEDLQEASGRLTRLFDNYSLGMLQNIQGIEDRVVQFADAVQARLERTTFPDDYFAKGLAGPVKQLGDAAESVGQRIAAVSGQLDLALESTRGVLVSVKSLSGETQSSAAVLAQLTRTQQSMLDESKTHIATLNATQQGLSALHANVGEHKDATSAAIRMLAEHATRMERVVAALQAVDQSIGLAARDWKVEREALKVASTSAAEHAIIATTERMNGLVREVQSLVAQLSELGRSPAAHFPEAPGRHIAMGGVARANGHAPEITLLNGAASA</sequence>
<dbReference type="OrthoDB" id="9122612at2"/>
<dbReference type="AlphaFoldDB" id="A0A158KQJ9"/>
<accession>A0A158KQJ9</accession>
<evidence type="ECO:0000256" key="1">
    <source>
        <dbReference type="SAM" id="Phobius"/>
    </source>
</evidence>
<keyword evidence="1" id="KW-0472">Membrane</keyword>
<proteinExistence type="predicted"/>
<dbReference type="Proteomes" id="UP000054925">
    <property type="component" value="Unassembled WGS sequence"/>
</dbReference>
<evidence type="ECO:0000313" key="3">
    <source>
        <dbReference type="Proteomes" id="UP000054925"/>
    </source>
</evidence>